<dbReference type="AlphaFoldDB" id="A0A182M7V9"/>
<dbReference type="VEuPathDB" id="VectorBase:ACUA011652"/>
<reference evidence="3" key="1">
    <citation type="submission" date="2013-09" db="EMBL/GenBank/DDBJ databases">
        <title>The Genome Sequence of Anopheles culicifacies species A.</title>
        <authorList>
            <consortium name="The Broad Institute Genomics Platform"/>
            <person name="Neafsey D.E."/>
            <person name="Besansky N."/>
            <person name="Howell P."/>
            <person name="Walton C."/>
            <person name="Young S.K."/>
            <person name="Zeng Q."/>
            <person name="Gargeya S."/>
            <person name="Fitzgerald M."/>
            <person name="Haas B."/>
            <person name="Abouelleil A."/>
            <person name="Allen A.W."/>
            <person name="Alvarado L."/>
            <person name="Arachchi H.M."/>
            <person name="Berlin A.M."/>
            <person name="Chapman S.B."/>
            <person name="Gainer-Dewar J."/>
            <person name="Goldberg J."/>
            <person name="Griggs A."/>
            <person name="Gujja S."/>
            <person name="Hansen M."/>
            <person name="Howarth C."/>
            <person name="Imamovic A."/>
            <person name="Ireland A."/>
            <person name="Larimer J."/>
            <person name="McCowan C."/>
            <person name="Murphy C."/>
            <person name="Pearson M."/>
            <person name="Poon T.W."/>
            <person name="Priest M."/>
            <person name="Roberts A."/>
            <person name="Saif S."/>
            <person name="Shea T."/>
            <person name="Sisk P."/>
            <person name="Sykes S."/>
            <person name="Wortman J."/>
            <person name="Nusbaum C."/>
            <person name="Birren B."/>
        </authorList>
    </citation>
    <scope>NUCLEOTIDE SEQUENCE [LARGE SCALE GENOMIC DNA]</scope>
    <source>
        <strain evidence="3">A-37</strain>
    </source>
</reference>
<dbReference type="Proteomes" id="UP000075883">
    <property type="component" value="Unassembled WGS sequence"/>
</dbReference>
<dbReference type="EnsemblMetazoa" id="ACUA011652-RA">
    <property type="protein sequence ID" value="ACUA011652-PA"/>
    <property type="gene ID" value="ACUA011652"/>
</dbReference>
<reference evidence="2" key="2">
    <citation type="submission" date="2020-05" db="UniProtKB">
        <authorList>
            <consortium name="EnsemblMetazoa"/>
        </authorList>
    </citation>
    <scope>IDENTIFICATION</scope>
    <source>
        <strain evidence="2">A-37</strain>
    </source>
</reference>
<protein>
    <submittedName>
        <fullName evidence="2">Uncharacterized protein</fullName>
    </submittedName>
</protein>
<evidence type="ECO:0000313" key="3">
    <source>
        <dbReference type="Proteomes" id="UP000075883"/>
    </source>
</evidence>
<dbReference type="EMBL" id="AXCM01012465">
    <property type="status" value="NOT_ANNOTATED_CDS"/>
    <property type="molecule type" value="Genomic_DNA"/>
</dbReference>
<feature type="transmembrane region" description="Helical" evidence="1">
    <location>
        <begin position="38"/>
        <end position="59"/>
    </location>
</feature>
<organism evidence="2 3">
    <name type="scientific">Anopheles culicifacies</name>
    <dbReference type="NCBI Taxonomy" id="139723"/>
    <lineage>
        <taxon>Eukaryota</taxon>
        <taxon>Metazoa</taxon>
        <taxon>Ecdysozoa</taxon>
        <taxon>Arthropoda</taxon>
        <taxon>Hexapoda</taxon>
        <taxon>Insecta</taxon>
        <taxon>Pterygota</taxon>
        <taxon>Neoptera</taxon>
        <taxon>Endopterygota</taxon>
        <taxon>Diptera</taxon>
        <taxon>Nematocera</taxon>
        <taxon>Culicoidea</taxon>
        <taxon>Culicidae</taxon>
        <taxon>Anophelinae</taxon>
        <taxon>Anopheles</taxon>
        <taxon>culicifacies species complex</taxon>
    </lineage>
</organism>
<keyword evidence="3" id="KW-1185">Reference proteome</keyword>
<evidence type="ECO:0000313" key="2">
    <source>
        <dbReference type="EnsemblMetazoa" id="ACUA011652-PA"/>
    </source>
</evidence>
<sequence length="164" mass="18501">MCFEKLEITNRSPFFVGNFDTFICTAHIGHLMNALYPLLSYVTLIISSVICSLIGCFSLHMSISFTMQPWIFLMRSSSLSGGNTVACSNAIQIGAYLQQQLTVSGYESEFAGRITAEDVEIELRRRYQVDQFFPCEPFHIDEVVVVQVSQTAFRLVTAHLEQIL</sequence>
<evidence type="ECO:0000256" key="1">
    <source>
        <dbReference type="SAM" id="Phobius"/>
    </source>
</evidence>
<proteinExistence type="predicted"/>
<keyword evidence="1" id="KW-0812">Transmembrane</keyword>
<keyword evidence="1" id="KW-1133">Transmembrane helix</keyword>
<accession>A0A182M7V9</accession>
<name>A0A182M7V9_9DIPT</name>
<keyword evidence="1" id="KW-0472">Membrane</keyword>